<sequence>MPFGFENIWLQHHDFKRMIRNSWVTHNGDGGPIFRFMGKLMKVKEEIKKWNVEVFGQLGKKKMDIIRELKNLDEMEANNNWSDYHKQMRKDKNSELNHTLMLENKTTRQKMKVQWLKEGDENSKFFHRTLSARRNKAMIKKLKMEDNSFTKDEDTIVNNIVGYFYDLYAKDSNQQCELHGI</sequence>
<evidence type="ECO:0000313" key="2">
    <source>
        <dbReference type="Proteomes" id="UP001419268"/>
    </source>
</evidence>
<comment type="caution">
    <text evidence="1">The sequence shown here is derived from an EMBL/GenBank/DDBJ whole genome shotgun (WGS) entry which is preliminary data.</text>
</comment>
<keyword evidence="2" id="KW-1185">Reference proteome</keyword>
<evidence type="ECO:0000313" key="1">
    <source>
        <dbReference type="EMBL" id="KAK9111902.1"/>
    </source>
</evidence>
<gene>
    <name evidence="1" type="ORF">Scep_019421</name>
</gene>
<dbReference type="AlphaFoldDB" id="A0AAP0IBA0"/>
<proteinExistence type="predicted"/>
<reference evidence="1 2" key="1">
    <citation type="submission" date="2024-01" db="EMBL/GenBank/DDBJ databases">
        <title>Genome assemblies of Stephania.</title>
        <authorList>
            <person name="Yang L."/>
        </authorList>
    </citation>
    <scope>NUCLEOTIDE SEQUENCE [LARGE SCALE GENOMIC DNA]</scope>
    <source>
        <strain evidence="1">JXDWG</strain>
        <tissue evidence="1">Leaf</tissue>
    </source>
</reference>
<organism evidence="1 2">
    <name type="scientific">Stephania cephalantha</name>
    <dbReference type="NCBI Taxonomy" id="152367"/>
    <lineage>
        <taxon>Eukaryota</taxon>
        <taxon>Viridiplantae</taxon>
        <taxon>Streptophyta</taxon>
        <taxon>Embryophyta</taxon>
        <taxon>Tracheophyta</taxon>
        <taxon>Spermatophyta</taxon>
        <taxon>Magnoliopsida</taxon>
        <taxon>Ranunculales</taxon>
        <taxon>Menispermaceae</taxon>
        <taxon>Menispermoideae</taxon>
        <taxon>Cissampelideae</taxon>
        <taxon>Stephania</taxon>
    </lineage>
</organism>
<evidence type="ECO:0008006" key="3">
    <source>
        <dbReference type="Google" id="ProtNLM"/>
    </source>
</evidence>
<protein>
    <recommendedName>
        <fullName evidence="3">RNA-directed DNA polymerase, eukaryota, reverse transcriptase zinc-binding domain protein</fullName>
    </recommendedName>
</protein>
<dbReference type="Proteomes" id="UP001419268">
    <property type="component" value="Unassembled WGS sequence"/>
</dbReference>
<name>A0AAP0IBA0_9MAGN</name>
<dbReference type="EMBL" id="JBBNAG010000008">
    <property type="protein sequence ID" value="KAK9111902.1"/>
    <property type="molecule type" value="Genomic_DNA"/>
</dbReference>
<accession>A0AAP0IBA0</accession>